<comment type="caution">
    <text evidence="1">The sequence shown here is derived from an EMBL/GenBank/DDBJ whole genome shotgun (WGS) entry which is preliminary data.</text>
</comment>
<dbReference type="RefSeq" id="WP_184846914.1">
    <property type="nucleotide sequence ID" value="NZ_JACHMN010000003.1"/>
</dbReference>
<protein>
    <recommendedName>
        <fullName evidence="3">AbiJ-NTD3 domain-containing protein</fullName>
    </recommendedName>
</protein>
<dbReference type="Proteomes" id="UP000587527">
    <property type="component" value="Unassembled WGS sequence"/>
</dbReference>
<organism evidence="1 2">
    <name type="scientific">Allocatelliglobosispora scoriae</name>
    <dbReference type="NCBI Taxonomy" id="643052"/>
    <lineage>
        <taxon>Bacteria</taxon>
        <taxon>Bacillati</taxon>
        <taxon>Actinomycetota</taxon>
        <taxon>Actinomycetes</taxon>
        <taxon>Micromonosporales</taxon>
        <taxon>Micromonosporaceae</taxon>
        <taxon>Allocatelliglobosispora</taxon>
    </lineage>
</organism>
<accession>A0A841BZP0</accession>
<dbReference type="AlphaFoldDB" id="A0A841BZP0"/>
<evidence type="ECO:0000313" key="2">
    <source>
        <dbReference type="Proteomes" id="UP000587527"/>
    </source>
</evidence>
<gene>
    <name evidence="1" type="ORF">F4553_008071</name>
</gene>
<name>A0A841BZP0_9ACTN</name>
<proteinExistence type="predicted"/>
<evidence type="ECO:0008006" key="3">
    <source>
        <dbReference type="Google" id="ProtNLM"/>
    </source>
</evidence>
<sequence>MAAPVKLSRLRAEIAGALSANVKSYDLPGVCRRYGLTTHDSDETRQSAFRSKSVFVNLLTSELDLAQLLTLAHRIVEDYEVPDLEELLDANGVGVTGEFKNLIFGANGPKPQIIFRDAINNDIEVVRNAQYCLIFDRPLGPQGLTWSELVSWWMAFHGRGEAADLKPAARTLYKRLAESLDSPPERLLFKAYCALYETHGFHIPALIPQVYLHYDPYVRRDLMFSGDIGRQRMDFLLLLPGRVRVVLEVDGVQHYARPDGQANPQLYSEMVAEDRNLRLAGYELYRFGGYELSPAAGGAEMLTKFFQALLQRHNAISGGVL</sequence>
<dbReference type="EMBL" id="JACHMN010000003">
    <property type="protein sequence ID" value="MBB5874637.1"/>
    <property type="molecule type" value="Genomic_DNA"/>
</dbReference>
<reference evidence="1 2" key="1">
    <citation type="submission" date="2020-08" db="EMBL/GenBank/DDBJ databases">
        <title>Sequencing the genomes of 1000 actinobacteria strains.</title>
        <authorList>
            <person name="Klenk H.-P."/>
        </authorList>
    </citation>
    <scope>NUCLEOTIDE SEQUENCE [LARGE SCALE GENOMIC DNA]</scope>
    <source>
        <strain evidence="1 2">DSM 45362</strain>
    </source>
</reference>
<keyword evidence="2" id="KW-1185">Reference proteome</keyword>
<evidence type="ECO:0000313" key="1">
    <source>
        <dbReference type="EMBL" id="MBB5874637.1"/>
    </source>
</evidence>